<dbReference type="Pfam" id="PF00027">
    <property type="entry name" value="cNMP_binding"/>
    <property type="match status" value="1"/>
</dbReference>
<feature type="compositionally biased region" description="Polar residues" evidence="1">
    <location>
        <begin position="484"/>
        <end position="493"/>
    </location>
</feature>
<proteinExistence type="predicted"/>
<sequence length="711" mass="81819">MDAPKEAEKDPAFLKLANNVTLVKNHIRKHRGSIISHQTSGRKDTSPRESFDAREKLLRGMRTLRFGSAISEVLKLDELKNSTPPSQVRFKRKKLKDIVKKMTEQKIVTEETSDHVELTPYQRLRQKAKAVLLMIKVFKACQDFMSDEVSRENWYNMADNITGTIDISPNRNRAFMTFVPNDKHELEQLTFDVYQFKRDHKAENVLTDQIRNILRSPFEKRTSEQINETLMCMKKLSDKFNSYPLDVQRKLCTHAQYIHMYPNRVILKKGHFPDGVYVVLSGMLIEKSEDDKKPVELRPSDIFGEDDLKCGSPRRVTVVTKAITELFYVHRIDYHNIFYTAPDADNPKNLDICKRDIVFQHFNMQKLVDNPNTWSVMSYKFGSLIARDSNAVEFIYVLKSGEARVIMYLDGTNVDMKAQRRRLKANTNAQCPYNRKRQILSFEEERDFTKSAYKVGQYNPGTICPQSAPAGAQREHHQGCMSPTLRTYSSPPTRSVNKLAHILTPKPLEDDIVIKIDTESDDSDETDDDDTDEPLNTERAIEQMAEANEPEDYTNEDTAETTGYIETGKGGDHRGNDGKSRQKRKSKINISPISNSESKITVPPFVQLESLHAGQIFGLRSCLDPEERGPSVSLVSGGCEVVQINKRFFMKHIDESIYSLIRLKFKPFPSQQEMIDRLSTNFEWQEFKQDMIGDFIRSKTKPDRSSYTNTT</sequence>
<dbReference type="InterPro" id="IPR018490">
    <property type="entry name" value="cNMP-bd_dom_sf"/>
</dbReference>
<gene>
    <name evidence="2" type="ORF">OFUS_LOCUS4772</name>
</gene>
<dbReference type="InterPro" id="IPR014710">
    <property type="entry name" value="RmlC-like_jellyroll"/>
</dbReference>
<feature type="region of interest" description="Disordered" evidence="1">
    <location>
        <begin position="562"/>
        <end position="592"/>
    </location>
</feature>
<protein>
    <submittedName>
        <fullName evidence="2">Uncharacterized protein</fullName>
    </submittedName>
</protein>
<accession>A0A8J1THV8</accession>
<dbReference type="Gene3D" id="2.60.120.10">
    <property type="entry name" value="Jelly Rolls"/>
    <property type="match status" value="1"/>
</dbReference>
<dbReference type="AlphaFoldDB" id="A0A8J1THV8"/>
<dbReference type="CDD" id="cd00038">
    <property type="entry name" value="CAP_ED"/>
    <property type="match status" value="1"/>
</dbReference>
<dbReference type="EMBL" id="CAIIXF020000002">
    <property type="protein sequence ID" value="CAH1777772.1"/>
    <property type="molecule type" value="Genomic_DNA"/>
</dbReference>
<comment type="caution">
    <text evidence="2">The sequence shown here is derived from an EMBL/GenBank/DDBJ whole genome shotgun (WGS) entry which is preliminary data.</text>
</comment>
<feature type="compositionally biased region" description="Basic and acidic residues" evidence="1">
    <location>
        <begin position="569"/>
        <end position="580"/>
    </location>
</feature>
<evidence type="ECO:0000313" key="2">
    <source>
        <dbReference type="EMBL" id="CAH1777772.1"/>
    </source>
</evidence>
<name>A0A8J1THV8_OWEFU</name>
<dbReference type="OrthoDB" id="166212at2759"/>
<evidence type="ECO:0000256" key="1">
    <source>
        <dbReference type="SAM" id="MobiDB-lite"/>
    </source>
</evidence>
<dbReference type="PANTHER" id="PTHR23011">
    <property type="entry name" value="CYCLIC NUCLEOTIDE-BINDING DOMAIN CONTAINING PROTEIN"/>
    <property type="match status" value="1"/>
</dbReference>
<evidence type="ECO:0000313" key="3">
    <source>
        <dbReference type="Proteomes" id="UP000749559"/>
    </source>
</evidence>
<keyword evidence="3" id="KW-1185">Reference proteome</keyword>
<dbReference type="Proteomes" id="UP000749559">
    <property type="component" value="Unassembled WGS sequence"/>
</dbReference>
<dbReference type="SUPFAM" id="SSF51206">
    <property type="entry name" value="cAMP-binding domain-like"/>
    <property type="match status" value="2"/>
</dbReference>
<feature type="region of interest" description="Disordered" evidence="1">
    <location>
        <begin position="467"/>
        <end position="493"/>
    </location>
</feature>
<dbReference type="PROSITE" id="PS50042">
    <property type="entry name" value="CNMP_BINDING_3"/>
    <property type="match status" value="1"/>
</dbReference>
<dbReference type="PANTHER" id="PTHR23011:SF38">
    <property type="entry name" value="CYCLIC NUCLEOTIDE-BINDING DOMAIN-CONTAINING PROTEIN"/>
    <property type="match status" value="1"/>
</dbReference>
<dbReference type="InterPro" id="IPR000595">
    <property type="entry name" value="cNMP-bd_dom"/>
</dbReference>
<reference evidence="2" key="1">
    <citation type="submission" date="2022-03" db="EMBL/GenBank/DDBJ databases">
        <authorList>
            <person name="Martin C."/>
        </authorList>
    </citation>
    <scope>NUCLEOTIDE SEQUENCE</scope>
</reference>
<organism evidence="2 3">
    <name type="scientific">Owenia fusiformis</name>
    <name type="common">Polychaete worm</name>
    <dbReference type="NCBI Taxonomy" id="6347"/>
    <lineage>
        <taxon>Eukaryota</taxon>
        <taxon>Metazoa</taxon>
        <taxon>Spiralia</taxon>
        <taxon>Lophotrochozoa</taxon>
        <taxon>Annelida</taxon>
        <taxon>Polychaeta</taxon>
        <taxon>Sedentaria</taxon>
        <taxon>Canalipalpata</taxon>
        <taxon>Sabellida</taxon>
        <taxon>Oweniida</taxon>
        <taxon>Oweniidae</taxon>
        <taxon>Owenia</taxon>
    </lineage>
</organism>